<comment type="subcellular location">
    <subcellularLocation>
        <location evidence="1">Endoplasmic reticulum membrane</location>
        <topology evidence="1">Multi-pass membrane protein</topology>
    </subcellularLocation>
</comment>
<name>A0A7X9XSX5_9CORY</name>
<feature type="transmembrane region" description="Helical" evidence="10">
    <location>
        <begin position="357"/>
        <end position="375"/>
    </location>
</feature>
<protein>
    <recommendedName>
        <fullName evidence="13">DUF2029 domain-containing protein</fullName>
    </recommendedName>
</protein>
<dbReference type="PANTHER" id="PTHR12468">
    <property type="entry name" value="GPI MANNOSYLTRANSFERASE 2"/>
    <property type="match status" value="1"/>
</dbReference>
<dbReference type="GO" id="GO:0000009">
    <property type="term" value="F:alpha-1,6-mannosyltransferase activity"/>
    <property type="evidence" value="ECO:0007669"/>
    <property type="project" value="InterPro"/>
</dbReference>
<evidence type="ECO:0000256" key="1">
    <source>
        <dbReference type="ARBA" id="ARBA00004477"/>
    </source>
</evidence>
<dbReference type="Proteomes" id="UP000589552">
    <property type="component" value="Unassembled WGS sequence"/>
</dbReference>
<keyword evidence="9 10" id="KW-0472">Membrane</keyword>
<feature type="transmembrane region" description="Helical" evidence="10">
    <location>
        <begin position="387"/>
        <end position="404"/>
    </location>
</feature>
<evidence type="ECO:0008006" key="13">
    <source>
        <dbReference type="Google" id="ProtNLM"/>
    </source>
</evidence>
<comment type="caution">
    <text evidence="11">The sequence shown here is derived from an EMBL/GenBank/DDBJ whole genome shotgun (WGS) entry which is preliminary data.</text>
</comment>
<gene>
    <name evidence="11" type="ORF">HF852_05075</name>
</gene>
<feature type="transmembrane region" description="Helical" evidence="10">
    <location>
        <begin position="117"/>
        <end position="148"/>
    </location>
</feature>
<evidence type="ECO:0000313" key="11">
    <source>
        <dbReference type="EMBL" id="NMF08973.1"/>
    </source>
</evidence>
<feature type="transmembrane region" description="Helical" evidence="10">
    <location>
        <begin position="160"/>
        <end position="193"/>
    </location>
</feature>
<evidence type="ECO:0000256" key="4">
    <source>
        <dbReference type="ARBA" id="ARBA00022676"/>
    </source>
</evidence>
<feature type="transmembrane region" description="Helical" evidence="10">
    <location>
        <begin position="205"/>
        <end position="231"/>
    </location>
</feature>
<dbReference type="EMBL" id="JABAGA010000002">
    <property type="protein sequence ID" value="NMF08973.1"/>
    <property type="molecule type" value="Genomic_DNA"/>
</dbReference>
<comment type="pathway">
    <text evidence="2">Glycolipid biosynthesis; glycosylphosphatidylinositol-anchor biosynthesis.</text>
</comment>
<dbReference type="PANTHER" id="PTHR12468:SF2">
    <property type="entry name" value="GPI MANNOSYLTRANSFERASE 2"/>
    <property type="match status" value="1"/>
</dbReference>
<feature type="transmembrane region" description="Helical" evidence="10">
    <location>
        <begin position="411"/>
        <end position="430"/>
    </location>
</feature>
<evidence type="ECO:0000256" key="2">
    <source>
        <dbReference type="ARBA" id="ARBA00004687"/>
    </source>
</evidence>
<keyword evidence="6 10" id="KW-0812">Transmembrane</keyword>
<evidence type="ECO:0000256" key="5">
    <source>
        <dbReference type="ARBA" id="ARBA00022679"/>
    </source>
</evidence>
<feature type="transmembrane region" description="Helical" evidence="10">
    <location>
        <begin position="300"/>
        <end position="324"/>
    </location>
</feature>
<keyword evidence="5" id="KW-0808">Transferase</keyword>
<dbReference type="AlphaFoldDB" id="A0A7X9XSX5"/>
<keyword evidence="3" id="KW-0337">GPI-anchor biosynthesis</keyword>
<keyword evidence="4" id="KW-0328">Glycosyltransferase</keyword>
<evidence type="ECO:0000256" key="9">
    <source>
        <dbReference type="ARBA" id="ARBA00023136"/>
    </source>
</evidence>
<dbReference type="GO" id="GO:0006506">
    <property type="term" value="P:GPI anchor biosynthetic process"/>
    <property type="evidence" value="ECO:0007669"/>
    <property type="project" value="UniProtKB-UniPathway"/>
</dbReference>
<evidence type="ECO:0000256" key="10">
    <source>
        <dbReference type="SAM" id="Phobius"/>
    </source>
</evidence>
<proteinExistence type="predicted"/>
<dbReference type="InterPro" id="IPR007315">
    <property type="entry name" value="PIG-V/Gpi18"/>
</dbReference>
<evidence type="ECO:0000256" key="3">
    <source>
        <dbReference type="ARBA" id="ARBA00022502"/>
    </source>
</evidence>
<evidence type="ECO:0000256" key="6">
    <source>
        <dbReference type="ARBA" id="ARBA00022692"/>
    </source>
</evidence>
<sequence>MVENERRGGVVRAGGASGGGARLRSVTVPVIAWYAATRVVLIAAVALAVVADLVGQGWPVTWPGVARDTWAALNSWDAVWMRDIAERGYFGLEDVDGDPGHWRSLAFFPLMPFAMKALSAVTALPAAASGVIISVVAGASFAFAAAALAGRMGMLRRSMILASVLATTAPMAVVMLMPYTEALFLALAAWGLVGVVDKRWGRAGLLFLLAGLTRSTALGLFIVLAVAVIAGDRRNPRAWAAVAVAPLGWAAYLLWSSAQLRDAGGYFGAQARGWNSEVDGGAATLRWLWESLGTSRETGYAVSAVIIVAVAATLAWAFVGWALARIGAARVRRAASVADSADASDFDDSARTFPDRWGACWPVLLFSCLAVGQVLVSDGLMHSRPRLFLSGVLVLLVFAPVLARMRRFDRFWILAAWIFGSAWVGAYLLVPFPWAI</sequence>
<reference evidence="11 12" key="1">
    <citation type="submission" date="2020-04" db="EMBL/GenBank/DDBJ databases">
        <authorList>
            <person name="Hitch T.C.A."/>
            <person name="Wylensek D."/>
            <person name="Clavel T."/>
        </authorList>
    </citation>
    <scope>NUCLEOTIDE SEQUENCE [LARGE SCALE GENOMIC DNA]</scope>
    <source>
        <strain evidence="11 12">BL-383-APC-2I</strain>
    </source>
</reference>
<keyword evidence="8 10" id="KW-1133">Transmembrane helix</keyword>
<feature type="transmembrane region" description="Helical" evidence="10">
    <location>
        <begin position="31"/>
        <end position="51"/>
    </location>
</feature>
<organism evidence="11 12">
    <name type="scientific">Corynebacterium xerosis</name>
    <dbReference type="NCBI Taxonomy" id="1725"/>
    <lineage>
        <taxon>Bacteria</taxon>
        <taxon>Bacillati</taxon>
        <taxon>Actinomycetota</taxon>
        <taxon>Actinomycetes</taxon>
        <taxon>Mycobacteriales</taxon>
        <taxon>Corynebacteriaceae</taxon>
        <taxon>Corynebacterium</taxon>
    </lineage>
</organism>
<dbReference type="GO" id="GO:0004376">
    <property type="term" value="F:GPI mannosyltransferase activity"/>
    <property type="evidence" value="ECO:0007669"/>
    <property type="project" value="InterPro"/>
</dbReference>
<dbReference type="RefSeq" id="WP_168937584.1">
    <property type="nucleotide sequence ID" value="NZ_JABAGA010000002.1"/>
</dbReference>
<evidence type="ECO:0000256" key="7">
    <source>
        <dbReference type="ARBA" id="ARBA00022824"/>
    </source>
</evidence>
<evidence type="ECO:0000313" key="12">
    <source>
        <dbReference type="Proteomes" id="UP000589552"/>
    </source>
</evidence>
<feature type="transmembrane region" description="Helical" evidence="10">
    <location>
        <begin position="238"/>
        <end position="255"/>
    </location>
</feature>
<accession>A0A7X9XSX5</accession>
<dbReference type="UniPathway" id="UPA00196"/>
<dbReference type="GO" id="GO:0016020">
    <property type="term" value="C:membrane"/>
    <property type="evidence" value="ECO:0007669"/>
    <property type="project" value="GOC"/>
</dbReference>
<keyword evidence="7" id="KW-0256">Endoplasmic reticulum</keyword>
<evidence type="ECO:0000256" key="8">
    <source>
        <dbReference type="ARBA" id="ARBA00022989"/>
    </source>
</evidence>